<dbReference type="InterPro" id="IPR006379">
    <property type="entry name" value="HAD-SF_hydro_IIB"/>
</dbReference>
<name>C2ELQ1_9LACO</name>
<keyword evidence="2" id="KW-1185">Reference proteome</keyword>
<keyword evidence="1" id="KW-0378">Hydrolase</keyword>
<dbReference type="PANTHER" id="PTHR10000">
    <property type="entry name" value="PHOSPHOSERINE PHOSPHATASE"/>
    <property type="match status" value="1"/>
</dbReference>
<dbReference type="eggNOG" id="COG0561">
    <property type="taxonomic scope" value="Bacteria"/>
</dbReference>
<organism evidence="1 2">
    <name type="scientific">Lactobacillus ultunensis DSM 16047</name>
    <dbReference type="NCBI Taxonomy" id="525365"/>
    <lineage>
        <taxon>Bacteria</taxon>
        <taxon>Bacillati</taxon>
        <taxon>Bacillota</taxon>
        <taxon>Bacilli</taxon>
        <taxon>Lactobacillales</taxon>
        <taxon>Lactobacillaceae</taxon>
        <taxon>Lactobacillus</taxon>
    </lineage>
</organism>
<dbReference type="InterPro" id="IPR000150">
    <property type="entry name" value="Cof"/>
</dbReference>
<dbReference type="STRING" id="525365.HMPREF0548_0597"/>
<dbReference type="OrthoDB" id="9810101at2"/>
<dbReference type="InterPro" id="IPR036412">
    <property type="entry name" value="HAD-like_sf"/>
</dbReference>
<dbReference type="GO" id="GO:0016791">
    <property type="term" value="F:phosphatase activity"/>
    <property type="evidence" value="ECO:0007669"/>
    <property type="project" value="UniProtKB-ARBA"/>
</dbReference>
<dbReference type="GO" id="GO:0005829">
    <property type="term" value="C:cytosol"/>
    <property type="evidence" value="ECO:0007669"/>
    <property type="project" value="TreeGrafter"/>
</dbReference>
<dbReference type="Proteomes" id="UP000005583">
    <property type="component" value="Unassembled WGS sequence"/>
</dbReference>
<dbReference type="PROSITE" id="PS01229">
    <property type="entry name" value="COF_2"/>
    <property type="match status" value="1"/>
</dbReference>
<dbReference type="PATRIC" id="fig|525365.8.peg.1304"/>
<dbReference type="Gene3D" id="3.30.1240.10">
    <property type="match status" value="1"/>
</dbReference>
<gene>
    <name evidence="1" type="ORF">HMPREF0548_0597</name>
</gene>
<sequence length="258" mass="28071">MAKIKIAFFDIDGTLVDLDKDDISAQILKTLNQLKTNGIITCVASGRAPLALPSFLGFIFDAYITFNGSYCYTSDQLISSNPIPQKDVLQIVKNASSINRPVCIATKNCLAANGADQDLIDYFKFGGLKVNVSPQFNQIINEPIYQIMMGARQVEYPKVMQDVHGAKITAWWDRAVDIIPANGGKGIAIEQILKYYKLSPSEAIAFGDGNNDIPMLKTVGTGVAMANGSPELKALATEVCPSVGEDGIYHYCKEHDLI</sequence>
<dbReference type="HOGENOM" id="CLU_044146_7_0_9"/>
<dbReference type="PANTHER" id="PTHR10000:SF25">
    <property type="entry name" value="PHOSPHATASE YKRA-RELATED"/>
    <property type="match status" value="1"/>
</dbReference>
<dbReference type="SFLD" id="SFLDS00003">
    <property type="entry name" value="Haloacid_Dehalogenase"/>
    <property type="match status" value="1"/>
</dbReference>
<proteinExistence type="predicted"/>
<dbReference type="GO" id="GO:0000287">
    <property type="term" value="F:magnesium ion binding"/>
    <property type="evidence" value="ECO:0007669"/>
    <property type="project" value="TreeGrafter"/>
</dbReference>
<accession>C2ELQ1</accession>
<dbReference type="SFLD" id="SFLDG01140">
    <property type="entry name" value="C2.B:_Phosphomannomutase_and_P"/>
    <property type="match status" value="1"/>
</dbReference>
<dbReference type="InterPro" id="IPR023214">
    <property type="entry name" value="HAD_sf"/>
</dbReference>
<dbReference type="EMBL" id="ACGU01000034">
    <property type="protein sequence ID" value="EEJ72546.1"/>
    <property type="molecule type" value="Genomic_DNA"/>
</dbReference>
<dbReference type="AlphaFoldDB" id="C2ELQ1"/>
<evidence type="ECO:0000313" key="2">
    <source>
        <dbReference type="Proteomes" id="UP000005583"/>
    </source>
</evidence>
<evidence type="ECO:0000313" key="1">
    <source>
        <dbReference type="EMBL" id="EEJ72546.1"/>
    </source>
</evidence>
<dbReference type="NCBIfam" id="TIGR00099">
    <property type="entry name" value="Cof-subfamily"/>
    <property type="match status" value="1"/>
</dbReference>
<reference evidence="1 2" key="1">
    <citation type="submission" date="2009-01" db="EMBL/GenBank/DDBJ databases">
        <authorList>
            <person name="Qin X."/>
            <person name="Bachman B."/>
            <person name="Battles P."/>
            <person name="Bell A."/>
            <person name="Bess C."/>
            <person name="Bickham C."/>
            <person name="Chaboub L."/>
            <person name="Chen D."/>
            <person name="Coyle M."/>
            <person name="Deiros D.R."/>
            <person name="Dinh H."/>
            <person name="Forbes L."/>
            <person name="Fowler G."/>
            <person name="Francisco L."/>
            <person name="Fu Q."/>
            <person name="Gubbala S."/>
            <person name="Hale W."/>
            <person name="Han Y."/>
            <person name="Hemphill L."/>
            <person name="Highlander S.K."/>
            <person name="Hirani K."/>
            <person name="Hogues M."/>
            <person name="Jackson L."/>
            <person name="Jakkamsetti A."/>
            <person name="Javaid M."/>
            <person name="Jiang H."/>
            <person name="Korchina V."/>
            <person name="Kovar C."/>
            <person name="Lara F."/>
            <person name="Lee S."/>
            <person name="Mata R."/>
            <person name="Mathew T."/>
            <person name="Moen C."/>
            <person name="Morales K."/>
            <person name="Munidasa M."/>
            <person name="Nazareth L."/>
            <person name="Ngo R."/>
            <person name="Nguyen L."/>
            <person name="Okwuonu G."/>
            <person name="Ongeri F."/>
            <person name="Patil S."/>
            <person name="Petrosino J."/>
            <person name="Pham C."/>
            <person name="Pham P."/>
            <person name="Pu L.-L."/>
            <person name="Puazo M."/>
            <person name="Raj R."/>
            <person name="Reid J."/>
            <person name="Rouhana J."/>
            <person name="Saada N."/>
            <person name="Shang Y."/>
            <person name="Simmons D."/>
            <person name="Thornton R."/>
            <person name="Warren J."/>
            <person name="Weissenberger G."/>
            <person name="Zhang J."/>
            <person name="Zhang L."/>
            <person name="Zhou C."/>
            <person name="Zhu D."/>
            <person name="Muzny D."/>
            <person name="Worley K."/>
            <person name="Gibbs R."/>
        </authorList>
    </citation>
    <scope>NUCLEOTIDE SEQUENCE [LARGE SCALE GENOMIC DNA]</scope>
    <source>
        <strain evidence="1 2">DSM 16047</strain>
    </source>
</reference>
<dbReference type="SUPFAM" id="SSF56784">
    <property type="entry name" value="HAD-like"/>
    <property type="match status" value="1"/>
</dbReference>
<dbReference type="RefSeq" id="WP_007125129.1">
    <property type="nucleotide sequence ID" value="NZ_AZFO01000033.1"/>
</dbReference>
<dbReference type="Pfam" id="PF08282">
    <property type="entry name" value="Hydrolase_3"/>
    <property type="match status" value="1"/>
</dbReference>
<protein>
    <submittedName>
        <fullName evidence="1">Cof-like hydrolase</fullName>
    </submittedName>
</protein>
<dbReference type="Gene3D" id="3.40.50.1000">
    <property type="entry name" value="HAD superfamily/HAD-like"/>
    <property type="match status" value="1"/>
</dbReference>
<dbReference type="NCBIfam" id="TIGR01484">
    <property type="entry name" value="HAD-SF-IIB"/>
    <property type="match status" value="1"/>
</dbReference>
<comment type="caution">
    <text evidence="1">The sequence shown here is derived from an EMBL/GenBank/DDBJ whole genome shotgun (WGS) entry which is preliminary data.</text>
</comment>